<organism evidence="2">
    <name type="scientific">hydrothermal vent metagenome</name>
    <dbReference type="NCBI Taxonomy" id="652676"/>
    <lineage>
        <taxon>unclassified sequences</taxon>
        <taxon>metagenomes</taxon>
        <taxon>ecological metagenomes</taxon>
    </lineage>
</organism>
<feature type="transmembrane region" description="Helical" evidence="1">
    <location>
        <begin position="36"/>
        <end position="53"/>
    </location>
</feature>
<reference evidence="2" key="1">
    <citation type="submission" date="2018-06" db="EMBL/GenBank/DDBJ databases">
        <authorList>
            <person name="Zhirakovskaya E."/>
        </authorList>
    </citation>
    <scope>NUCLEOTIDE SEQUENCE</scope>
</reference>
<name>A0A3B0T168_9ZZZZ</name>
<keyword evidence="1" id="KW-1133">Transmembrane helix</keyword>
<keyword evidence="1" id="KW-0812">Transmembrane</keyword>
<keyword evidence="1" id="KW-0472">Membrane</keyword>
<sequence>MGTTKRERQKANREVKRVAEAKAARIAAVKKNIIRMTKWAIAIAVVIAIYSWWANSGNDSVAALVAIHVG</sequence>
<dbReference type="AlphaFoldDB" id="A0A3B0T168"/>
<evidence type="ECO:0000256" key="1">
    <source>
        <dbReference type="SAM" id="Phobius"/>
    </source>
</evidence>
<accession>A0A3B0T168</accession>
<evidence type="ECO:0000313" key="2">
    <source>
        <dbReference type="EMBL" id="VAW09783.1"/>
    </source>
</evidence>
<protein>
    <submittedName>
        <fullName evidence="2">Uncharacterized protein</fullName>
    </submittedName>
</protein>
<dbReference type="EMBL" id="UOEK01000653">
    <property type="protein sequence ID" value="VAW09783.1"/>
    <property type="molecule type" value="Genomic_DNA"/>
</dbReference>
<proteinExistence type="predicted"/>
<gene>
    <name evidence="2" type="ORF">MNBD_ACTINO02-2176</name>
</gene>